<name>A0A5M8REH6_9BACI</name>
<dbReference type="EMBL" id="QSND01000007">
    <property type="protein sequence ID" value="KAA6446985.1"/>
    <property type="molecule type" value="Genomic_DNA"/>
</dbReference>
<evidence type="ECO:0000313" key="2">
    <source>
        <dbReference type="EMBL" id="KAA6446985.1"/>
    </source>
</evidence>
<keyword evidence="1" id="KW-0812">Transmembrane</keyword>
<keyword evidence="1" id="KW-1133">Transmembrane helix</keyword>
<protein>
    <submittedName>
        <fullName evidence="2">Uncharacterized protein</fullName>
    </submittedName>
</protein>
<reference evidence="2 3" key="1">
    <citation type="submission" date="2018-08" db="EMBL/GenBank/DDBJ databases">
        <title>Bacillus phenotypic plasticity.</title>
        <authorList>
            <person name="Hurtado E."/>
        </authorList>
    </citation>
    <scope>NUCLEOTIDE SEQUENCE [LARGE SCALE GENOMIC DNA]</scope>
    <source>
        <strain evidence="2 3">427</strain>
    </source>
</reference>
<sequence length="217" mass="24912">MSRTKKAWLISLSAFLILSIMWFMNKPQYESIYNKKSVALVEKGVNQIKQNEKNVLDNKWVKENGVEITHLPHTSNPLEQFTSKKGTIEYFFAVIEMKDINLFISSFQEEVISADLFSDEASDKYAVAEKLMKQISRNHSLKDVQYKSRKGILGTESNTVDLKLIYDDNYEAKITIDLEQVKDQHDTESGHDSHSLYVINTPASEMIKKINQPDSKG</sequence>
<gene>
    <name evidence="2" type="ORF">DX927_23355</name>
</gene>
<accession>A0A5M8REH6</accession>
<keyword evidence="1" id="KW-0472">Membrane</keyword>
<evidence type="ECO:0000256" key="1">
    <source>
        <dbReference type="SAM" id="Phobius"/>
    </source>
</evidence>
<dbReference type="AlphaFoldDB" id="A0A5M8REH6"/>
<proteinExistence type="predicted"/>
<organism evidence="2 3">
    <name type="scientific">Bacillus swezeyi</name>
    <dbReference type="NCBI Taxonomy" id="1925020"/>
    <lineage>
        <taxon>Bacteria</taxon>
        <taxon>Bacillati</taxon>
        <taxon>Bacillota</taxon>
        <taxon>Bacilli</taxon>
        <taxon>Bacillales</taxon>
        <taxon>Bacillaceae</taxon>
        <taxon>Bacillus</taxon>
    </lineage>
</organism>
<evidence type="ECO:0000313" key="3">
    <source>
        <dbReference type="Proteomes" id="UP000324326"/>
    </source>
</evidence>
<feature type="transmembrane region" description="Helical" evidence="1">
    <location>
        <begin position="7"/>
        <end position="24"/>
    </location>
</feature>
<dbReference type="Proteomes" id="UP000324326">
    <property type="component" value="Unassembled WGS sequence"/>
</dbReference>
<dbReference type="RefSeq" id="WP_150150062.1">
    <property type="nucleotide sequence ID" value="NZ_QSND01000007.1"/>
</dbReference>
<comment type="caution">
    <text evidence="2">The sequence shown here is derived from an EMBL/GenBank/DDBJ whole genome shotgun (WGS) entry which is preliminary data.</text>
</comment>